<evidence type="ECO:0000259" key="2">
    <source>
        <dbReference type="Pfam" id="PF18134"/>
    </source>
</evidence>
<dbReference type="InterPro" id="IPR006116">
    <property type="entry name" value="NT_2-5OAS_ClassI-CCAase"/>
</dbReference>
<protein>
    <recommendedName>
        <fullName evidence="2">Adenylyl/Guanylyl and SMODS C-terminal sensor domain-containing protein</fullName>
    </recommendedName>
</protein>
<name>A0A286JZX6_PSESF</name>
<evidence type="ECO:0000313" key="3">
    <source>
        <dbReference type="EMBL" id="AMW88350.1"/>
    </source>
</evidence>
<dbReference type="Pfam" id="PF18134">
    <property type="entry name" value="AGS_C"/>
    <property type="match status" value="1"/>
</dbReference>
<organism evidence="3">
    <name type="scientific">Pseudomonas syringae pv. actinidiae</name>
    <dbReference type="NCBI Taxonomy" id="103796"/>
    <lineage>
        <taxon>Bacteria</taxon>
        <taxon>Pseudomonadati</taxon>
        <taxon>Pseudomonadota</taxon>
        <taxon>Gammaproteobacteria</taxon>
        <taxon>Pseudomonadales</taxon>
        <taxon>Pseudomonadaceae</taxon>
        <taxon>Pseudomonas</taxon>
        <taxon>Pseudomonas syringae</taxon>
    </lineage>
</organism>
<dbReference type="AlphaFoldDB" id="A0A286JZX6"/>
<dbReference type="RefSeq" id="WP_074294838.1">
    <property type="nucleotide sequence ID" value="NZ_KU950310.1"/>
</dbReference>
<dbReference type="EMBL" id="KU950310">
    <property type="protein sequence ID" value="AMW88350.1"/>
    <property type="molecule type" value="Genomic_DNA"/>
</dbReference>
<proteinExistence type="predicted"/>
<keyword evidence="3" id="KW-0614">Plasmid</keyword>
<dbReference type="Pfam" id="PF18144">
    <property type="entry name" value="SMODS"/>
    <property type="match status" value="1"/>
</dbReference>
<evidence type="ECO:0000256" key="1">
    <source>
        <dbReference type="ARBA" id="ARBA00023118"/>
    </source>
</evidence>
<reference evidence="3" key="1">
    <citation type="submission" date="2016-03" db="EMBL/GenBank/DDBJ databases">
        <title>The evolution of Pseudomonas syringe pv. actinidiae in New Zealand.</title>
        <authorList>
            <person name="Butler M.I."/>
            <person name="Taiaroa G."/>
            <person name="Stockwell P."/>
            <person name="Lamont I."/>
            <person name="Poulter R."/>
        </authorList>
    </citation>
    <scope>NUCLEOTIDE SEQUENCE</scope>
    <source>
        <strain evidence="3">SR198</strain>
        <plasmid evidence="3">pMG2_SR198</plasmid>
    </source>
</reference>
<geneLocation type="plasmid" evidence="3">
    <name>pMG2_SR198</name>
</geneLocation>
<keyword evidence="1" id="KW-0051">Antiviral defense</keyword>
<dbReference type="CDD" id="cd05400">
    <property type="entry name" value="NT_2-5OAS_ClassI-CCAase"/>
    <property type="match status" value="1"/>
</dbReference>
<dbReference type="GO" id="GO:0051607">
    <property type="term" value="P:defense response to virus"/>
    <property type="evidence" value="ECO:0007669"/>
    <property type="project" value="UniProtKB-KW"/>
</dbReference>
<dbReference type="SUPFAM" id="SSF81301">
    <property type="entry name" value="Nucleotidyltransferase"/>
    <property type="match status" value="1"/>
</dbReference>
<dbReference type="GO" id="GO:0016779">
    <property type="term" value="F:nucleotidyltransferase activity"/>
    <property type="evidence" value="ECO:0007669"/>
    <property type="project" value="InterPro"/>
</dbReference>
<sequence length="490" mass="55108">MKLIDQFKTFLSSEVNLNDTRVNQLGASVEAVQKAIKTSSWGPKILDFDAHGSWAHGTIIRPPTGGEFDADLLVIVEPVEGWEAKDYVNKLGAVFDGHSTYMDKVHRYSHCVTIEYVGERRIDIAPCVKGRQWPNAYEVCNRTTNEFETTAALEYTDWVVGRNGVAGGNDLKKVTRLLKYLRDVKTNFTCPSFLFTTLVGMHIYDSDKGTAAFADTPTCLKTLMGRLDDYLQTQPTVPVIRNPVLWSDIQSRVWDQTKYGNFREKINLYRTWIDDAFGEADRDESIGKWQRVFGDSFAASEAKESARLSESVSRSDALVLASESMSGSEALVSASRFKDLVQRVIELGRAALPERITRLPYVQRPKWRKASQSYHVKVSAELLAEQRGRRLGSVATLQPLPKGNSIRFTASNSVGVPFDSSFKVQWRVTNTDMAAYDANSLRGDFYPSDSGFSREEDLAYRGVHFVEAFLIGKSDNRLYGKSEPFYVVIE</sequence>
<accession>A0A286JZX6</accession>
<dbReference type="InterPro" id="IPR043519">
    <property type="entry name" value="NT_sf"/>
</dbReference>
<dbReference type="InterPro" id="IPR040511">
    <property type="entry name" value="AGS_C"/>
</dbReference>
<feature type="domain" description="Adenylyl/Guanylyl and SMODS C-terminal sensor" evidence="2">
    <location>
        <begin position="361"/>
        <end position="489"/>
    </location>
</feature>